<keyword evidence="1" id="KW-1015">Disulfide bond</keyword>
<comment type="caution">
    <text evidence="1">Lacks conserved residue(s) required for the propagation of feature annotation.</text>
</comment>
<feature type="transmembrane region" description="Helical" evidence="3">
    <location>
        <begin position="212"/>
        <end position="235"/>
    </location>
</feature>
<feature type="transmembrane region" description="Helical" evidence="3">
    <location>
        <begin position="104"/>
        <end position="127"/>
    </location>
</feature>
<keyword evidence="4" id="KW-0732">Signal</keyword>
<dbReference type="InParanoid" id="A0A2P6NKC7"/>
<feature type="transmembrane region" description="Helical" evidence="3">
    <location>
        <begin position="70"/>
        <end position="92"/>
    </location>
</feature>
<name>A0A2P6NKC7_9EUKA</name>
<evidence type="ECO:0000256" key="4">
    <source>
        <dbReference type="SAM" id="SignalP"/>
    </source>
</evidence>
<feature type="signal peptide" evidence="4">
    <location>
        <begin position="1"/>
        <end position="21"/>
    </location>
</feature>
<dbReference type="EMBL" id="MDYQ01000064">
    <property type="protein sequence ID" value="PRP84379.1"/>
    <property type="molecule type" value="Genomic_DNA"/>
</dbReference>
<feature type="compositionally biased region" description="Polar residues" evidence="2">
    <location>
        <begin position="342"/>
        <end position="354"/>
    </location>
</feature>
<evidence type="ECO:0000256" key="1">
    <source>
        <dbReference type="PROSITE-ProRule" id="PRU00076"/>
    </source>
</evidence>
<feature type="disulfide bond" evidence="1">
    <location>
        <begin position="46"/>
        <end position="55"/>
    </location>
</feature>
<feature type="domain" description="EGF-like" evidence="5">
    <location>
        <begin position="20"/>
        <end position="56"/>
    </location>
</feature>
<feature type="chain" id="PRO_5015203671" description="EGF-like domain-containing protein" evidence="4">
    <location>
        <begin position="22"/>
        <end position="354"/>
    </location>
</feature>
<accession>A0A2P6NKC7</accession>
<dbReference type="InterPro" id="IPR000742">
    <property type="entry name" value="EGF"/>
</dbReference>
<feature type="transmembrane region" description="Helical" evidence="3">
    <location>
        <begin position="256"/>
        <end position="277"/>
    </location>
</feature>
<dbReference type="OrthoDB" id="10066368at2759"/>
<dbReference type="SUPFAM" id="SSF57196">
    <property type="entry name" value="EGF/Laminin"/>
    <property type="match status" value="1"/>
</dbReference>
<comment type="caution">
    <text evidence="6">The sequence shown here is derived from an EMBL/GenBank/DDBJ whole genome shotgun (WGS) entry which is preliminary data.</text>
</comment>
<dbReference type="AlphaFoldDB" id="A0A2P6NKC7"/>
<dbReference type="PROSITE" id="PS50026">
    <property type="entry name" value="EGF_3"/>
    <property type="match status" value="1"/>
</dbReference>
<evidence type="ECO:0000313" key="7">
    <source>
        <dbReference type="Proteomes" id="UP000241769"/>
    </source>
</evidence>
<evidence type="ECO:0000313" key="6">
    <source>
        <dbReference type="EMBL" id="PRP84379.1"/>
    </source>
</evidence>
<feature type="region of interest" description="Disordered" evidence="2">
    <location>
        <begin position="324"/>
        <end position="354"/>
    </location>
</feature>
<keyword evidence="7" id="KW-1185">Reference proteome</keyword>
<feature type="transmembrane region" description="Helical" evidence="3">
    <location>
        <begin position="139"/>
        <end position="164"/>
    </location>
</feature>
<protein>
    <recommendedName>
        <fullName evidence="5">EGF-like domain-containing protein</fullName>
    </recommendedName>
</protein>
<proteinExistence type="predicted"/>
<dbReference type="Gene3D" id="2.10.25.10">
    <property type="entry name" value="Laminin"/>
    <property type="match status" value="1"/>
</dbReference>
<dbReference type="Proteomes" id="UP000241769">
    <property type="component" value="Unassembled WGS sequence"/>
</dbReference>
<feature type="transmembrane region" description="Helical" evidence="3">
    <location>
        <begin position="289"/>
        <end position="313"/>
    </location>
</feature>
<feature type="disulfide bond" evidence="1">
    <location>
        <begin position="24"/>
        <end position="34"/>
    </location>
</feature>
<organism evidence="6 7">
    <name type="scientific">Planoprotostelium fungivorum</name>
    <dbReference type="NCBI Taxonomy" id="1890364"/>
    <lineage>
        <taxon>Eukaryota</taxon>
        <taxon>Amoebozoa</taxon>
        <taxon>Evosea</taxon>
        <taxon>Variosea</taxon>
        <taxon>Cavosteliida</taxon>
        <taxon>Cavosteliaceae</taxon>
        <taxon>Planoprotostelium</taxon>
    </lineage>
</organism>
<keyword evidence="3" id="KW-1133">Transmembrane helix</keyword>
<evidence type="ECO:0000259" key="5">
    <source>
        <dbReference type="PROSITE" id="PS50026"/>
    </source>
</evidence>
<keyword evidence="3" id="KW-0812">Transmembrane</keyword>
<feature type="transmembrane region" description="Helical" evidence="3">
    <location>
        <begin position="184"/>
        <end position="206"/>
    </location>
</feature>
<dbReference type="CDD" id="cd00054">
    <property type="entry name" value="EGF_CA"/>
    <property type="match status" value="1"/>
</dbReference>
<evidence type="ECO:0000256" key="2">
    <source>
        <dbReference type="SAM" id="MobiDB-lite"/>
    </source>
</evidence>
<keyword evidence="1" id="KW-0245">EGF-like domain</keyword>
<gene>
    <name evidence="6" type="ORF">PROFUN_08244</name>
</gene>
<reference evidence="6 7" key="1">
    <citation type="journal article" date="2018" name="Genome Biol. Evol.">
        <title>Multiple Roots of Fruiting Body Formation in Amoebozoa.</title>
        <authorList>
            <person name="Hillmann F."/>
            <person name="Forbes G."/>
            <person name="Novohradska S."/>
            <person name="Ferling I."/>
            <person name="Riege K."/>
            <person name="Groth M."/>
            <person name="Westermann M."/>
            <person name="Marz M."/>
            <person name="Spaller T."/>
            <person name="Winckler T."/>
            <person name="Schaap P."/>
            <person name="Glockner G."/>
        </authorList>
    </citation>
    <scope>NUCLEOTIDE SEQUENCE [LARGE SCALE GENOMIC DNA]</scope>
    <source>
        <strain evidence="6 7">Jena</strain>
    </source>
</reference>
<dbReference type="PROSITE" id="PS00022">
    <property type="entry name" value="EGF_1"/>
    <property type="match status" value="1"/>
</dbReference>
<evidence type="ECO:0000256" key="3">
    <source>
        <dbReference type="SAM" id="Phobius"/>
    </source>
</evidence>
<sequence>MRCIATLSALLFLVSLTPAWGQTCDAPCQNGGTCRFTNGTDASCDCTPFHEGIHCEFPWSDNKSFMQFVVAYQVTVALTFALVAAWCGWELYKAFFNDNGWEKISVITYSISIFGLGALLYSIIYAIDPHGLRNIISPSAFFILSTICIAMWISAAYGIALFWVQLNASRGKNQITFLHGLKPLLAFMIVMSWALLIASSIWVSLIPGPSSYIFYATICVFVVTIYMVLTIVFGVKLTRQMKDSKLSNMRSFMMRIIKHMIAISILCCLILVFSVTLTATVGQNRGTKYAFIAFWWVICALEAGLCLSALFLFRRRQSKASLESQHTSLPSSREENTPIKINLSTSMSQRSEPN</sequence>
<keyword evidence="3" id="KW-0472">Membrane</keyword>